<evidence type="ECO:0000313" key="2">
    <source>
        <dbReference type="EnsemblPlants" id="OMERI07G10070.1"/>
    </source>
</evidence>
<reference evidence="2" key="1">
    <citation type="submission" date="2015-04" db="UniProtKB">
        <authorList>
            <consortium name="EnsemblPlants"/>
        </authorList>
    </citation>
    <scope>IDENTIFICATION</scope>
</reference>
<proteinExistence type="predicted"/>
<dbReference type="Proteomes" id="UP000008021">
    <property type="component" value="Chromosome 7"/>
</dbReference>
<name>A0A0E0EAQ6_9ORYZ</name>
<reference evidence="2" key="2">
    <citation type="submission" date="2018-05" db="EMBL/GenBank/DDBJ databases">
        <title>OmerRS3 (Oryza meridionalis Reference Sequence Version 3).</title>
        <authorList>
            <person name="Zhang J."/>
            <person name="Kudrna D."/>
            <person name="Lee S."/>
            <person name="Talag J."/>
            <person name="Welchert J."/>
            <person name="Wing R.A."/>
        </authorList>
    </citation>
    <scope>NUCLEOTIDE SEQUENCE [LARGE SCALE GENOMIC DNA]</scope>
    <source>
        <strain evidence="2">cv. OR44</strain>
    </source>
</reference>
<accession>A0A0E0EAQ6</accession>
<dbReference type="AlphaFoldDB" id="A0A0E0EAQ6"/>
<protein>
    <submittedName>
        <fullName evidence="2">Uncharacterized protein</fullName>
    </submittedName>
</protein>
<sequence length="135" mass="14204">MAVVGPNPCEAYHWHEKDSVVVCTWRRRRHGTSKDGVVCSRTRGRHCGACAARGIGSGATVTGYGVPVMGPSAGVVWGGGTARGAAMTRPSRPGVPMEWRATLGRPTGLAMVGQGGWHGHSKRPTCPVPTDDRCE</sequence>
<dbReference type="HOGENOM" id="CLU_1889077_0_0_1"/>
<evidence type="ECO:0000313" key="3">
    <source>
        <dbReference type="Proteomes" id="UP000008021"/>
    </source>
</evidence>
<organism evidence="2">
    <name type="scientific">Oryza meridionalis</name>
    <dbReference type="NCBI Taxonomy" id="40149"/>
    <lineage>
        <taxon>Eukaryota</taxon>
        <taxon>Viridiplantae</taxon>
        <taxon>Streptophyta</taxon>
        <taxon>Embryophyta</taxon>
        <taxon>Tracheophyta</taxon>
        <taxon>Spermatophyta</taxon>
        <taxon>Magnoliopsida</taxon>
        <taxon>Liliopsida</taxon>
        <taxon>Poales</taxon>
        <taxon>Poaceae</taxon>
        <taxon>BOP clade</taxon>
        <taxon>Oryzoideae</taxon>
        <taxon>Oryzeae</taxon>
        <taxon>Oryzinae</taxon>
        <taxon>Oryza</taxon>
    </lineage>
</organism>
<feature type="region of interest" description="Disordered" evidence="1">
    <location>
        <begin position="113"/>
        <end position="135"/>
    </location>
</feature>
<dbReference type="EnsemblPlants" id="OMERI07G10070.1">
    <property type="protein sequence ID" value="OMERI07G10070.1"/>
    <property type="gene ID" value="OMERI07G10070"/>
</dbReference>
<dbReference type="Gramene" id="OMERI07G10070.1">
    <property type="protein sequence ID" value="OMERI07G10070.1"/>
    <property type="gene ID" value="OMERI07G10070"/>
</dbReference>
<keyword evidence="3" id="KW-1185">Reference proteome</keyword>
<evidence type="ECO:0000256" key="1">
    <source>
        <dbReference type="SAM" id="MobiDB-lite"/>
    </source>
</evidence>